<gene>
    <name evidence="1" type="ORF">AAY42_08765</name>
</gene>
<reference evidence="1 2" key="1">
    <citation type="submission" date="2015-04" db="EMBL/GenBank/DDBJ databases">
        <title>Complete genome of flavobacterium.</title>
        <authorList>
            <person name="Kwon Y.M."/>
            <person name="Kim S.-J."/>
        </authorList>
    </citation>
    <scope>NUCLEOTIDE SEQUENCE [LARGE SCALE GENOMIC DNA]</scope>
    <source>
        <strain evidence="1 2">DK169</strain>
    </source>
</reference>
<comment type="caution">
    <text evidence="1">The sequence shown here is derived from an EMBL/GenBank/DDBJ whole genome shotgun (WGS) entry which is preliminary data.</text>
</comment>
<dbReference type="OrthoDB" id="793546at2"/>
<dbReference type="RefSeq" id="WP_055394291.1">
    <property type="nucleotide sequence ID" value="NZ_LCTZ01000002.1"/>
</dbReference>
<dbReference type="Proteomes" id="UP000050827">
    <property type="component" value="Unassembled WGS sequence"/>
</dbReference>
<dbReference type="AlphaFoldDB" id="A0A0Q1DLV7"/>
<evidence type="ECO:0000313" key="1">
    <source>
        <dbReference type="EMBL" id="KQC29959.1"/>
    </source>
</evidence>
<keyword evidence="2" id="KW-1185">Reference proteome</keyword>
<dbReference type="EMBL" id="LCTZ01000002">
    <property type="protein sequence ID" value="KQC29959.1"/>
    <property type="molecule type" value="Genomic_DNA"/>
</dbReference>
<sequence>MKDYIDMAEKNGISLEERGACQFCGAGTTRGVHECIEIFNLGFQLINYTQIENHLYRFLSVDAHTLQHSEIHGRWNNHFHLTRQHLMLDYKVIWNYDLSPILSNYLNKYKINRTNEFLKPPPILQRGKITTTDVLSNSKSEIECQRMIKKWALEVYQSWSDHHELVDTIAIGFINKNKKQLRIIEQL</sequence>
<dbReference type="InterPro" id="IPR045990">
    <property type="entry name" value="DUF5946"/>
</dbReference>
<organism evidence="1 2">
    <name type="scientific">Flagellimonas eckloniae</name>
    <dbReference type="NCBI Taxonomy" id="346185"/>
    <lineage>
        <taxon>Bacteria</taxon>
        <taxon>Pseudomonadati</taxon>
        <taxon>Bacteroidota</taxon>
        <taxon>Flavobacteriia</taxon>
        <taxon>Flavobacteriales</taxon>
        <taxon>Flavobacteriaceae</taxon>
        <taxon>Flagellimonas</taxon>
    </lineage>
</organism>
<name>A0A0Q1DLV7_9FLAO</name>
<protein>
    <submittedName>
        <fullName evidence="1">Uncharacterized protein</fullName>
    </submittedName>
</protein>
<dbReference type="STRING" id="346185.AAY42_08765"/>
<accession>A0A0Q1DLV7</accession>
<proteinExistence type="predicted"/>
<dbReference type="Pfam" id="PF19371">
    <property type="entry name" value="DUF5946"/>
    <property type="match status" value="1"/>
</dbReference>
<evidence type="ECO:0000313" key="2">
    <source>
        <dbReference type="Proteomes" id="UP000050827"/>
    </source>
</evidence>